<dbReference type="EC" id="3.1.2.-" evidence="1"/>
<dbReference type="SUPFAM" id="SSF54637">
    <property type="entry name" value="Thioesterase/thiol ester dehydrase-isomerase"/>
    <property type="match status" value="1"/>
</dbReference>
<dbReference type="InterPro" id="IPR029069">
    <property type="entry name" value="HotDog_dom_sf"/>
</dbReference>
<gene>
    <name evidence="1" type="ORF">J2X01_002844</name>
</gene>
<protein>
    <submittedName>
        <fullName evidence="1">Acyl-CoA thioester hydrolase</fullName>
        <ecNumber evidence="1">3.1.2.-</ecNumber>
    </submittedName>
</protein>
<keyword evidence="1" id="KW-0378">Hydrolase</keyword>
<dbReference type="GO" id="GO:0016787">
    <property type="term" value="F:hydrolase activity"/>
    <property type="evidence" value="ECO:0007669"/>
    <property type="project" value="UniProtKB-KW"/>
</dbReference>
<name>A0ABU1UEH9_9MICC</name>
<sequence length="149" mass="16430">MNPVKSLPNTATMATLERTIEWVDTDAAGHQHNSAVLRFVEACEAKLFRDLDLPEYFPSAPRVRHELNYRAKLYFGQQVTTTVVVEKIGRTSMTFSFEVWGEEFRGEPRALAAHGSFVTAHVAQGGTAATPWPAELAAKVTAREANGPN</sequence>
<dbReference type="Pfam" id="PF13279">
    <property type="entry name" value="4HBT_2"/>
    <property type="match status" value="1"/>
</dbReference>
<dbReference type="RefSeq" id="WP_310058430.1">
    <property type="nucleotide sequence ID" value="NZ_JAVDVQ010000011.1"/>
</dbReference>
<organism evidence="1 2">
    <name type="scientific">Arthrobacter ginsengisoli</name>
    <dbReference type="NCBI Taxonomy" id="1356565"/>
    <lineage>
        <taxon>Bacteria</taxon>
        <taxon>Bacillati</taxon>
        <taxon>Actinomycetota</taxon>
        <taxon>Actinomycetes</taxon>
        <taxon>Micrococcales</taxon>
        <taxon>Micrococcaceae</taxon>
        <taxon>Arthrobacter</taxon>
    </lineage>
</organism>
<dbReference type="Proteomes" id="UP001252243">
    <property type="component" value="Unassembled WGS sequence"/>
</dbReference>
<accession>A0ABU1UEH9</accession>
<reference evidence="1 2" key="1">
    <citation type="submission" date="2023-07" db="EMBL/GenBank/DDBJ databases">
        <title>Sorghum-associated microbial communities from plants grown in Nebraska, USA.</title>
        <authorList>
            <person name="Schachtman D."/>
        </authorList>
    </citation>
    <scope>NUCLEOTIDE SEQUENCE [LARGE SCALE GENOMIC DNA]</scope>
    <source>
        <strain evidence="1 2">BE167</strain>
    </source>
</reference>
<comment type="caution">
    <text evidence="1">The sequence shown here is derived from an EMBL/GenBank/DDBJ whole genome shotgun (WGS) entry which is preliminary data.</text>
</comment>
<proteinExistence type="predicted"/>
<dbReference type="EMBL" id="JAVDVQ010000011">
    <property type="protein sequence ID" value="MDR7083550.1"/>
    <property type="molecule type" value="Genomic_DNA"/>
</dbReference>
<dbReference type="Gene3D" id="3.10.129.10">
    <property type="entry name" value="Hotdog Thioesterase"/>
    <property type="match status" value="1"/>
</dbReference>
<keyword evidence="2" id="KW-1185">Reference proteome</keyword>
<evidence type="ECO:0000313" key="1">
    <source>
        <dbReference type="EMBL" id="MDR7083550.1"/>
    </source>
</evidence>
<dbReference type="CDD" id="cd00586">
    <property type="entry name" value="4HBT"/>
    <property type="match status" value="1"/>
</dbReference>
<evidence type="ECO:0000313" key="2">
    <source>
        <dbReference type="Proteomes" id="UP001252243"/>
    </source>
</evidence>